<protein>
    <submittedName>
        <fullName evidence="2">Uncharacterized protein</fullName>
    </submittedName>
</protein>
<dbReference type="EMBL" id="SCWD01000006">
    <property type="protein sequence ID" value="TDL95517.1"/>
    <property type="molecule type" value="Genomic_DNA"/>
</dbReference>
<dbReference type="RefSeq" id="WP_133418365.1">
    <property type="nucleotide sequence ID" value="NZ_SCWD01000006.1"/>
</dbReference>
<gene>
    <name evidence="2" type="ORF">ERX40_10060</name>
</gene>
<dbReference type="Proteomes" id="UP000295280">
    <property type="component" value="Unassembled WGS sequence"/>
</dbReference>
<keyword evidence="1" id="KW-1133">Transmembrane helix</keyword>
<evidence type="ECO:0000313" key="3">
    <source>
        <dbReference type="Proteomes" id="UP000295280"/>
    </source>
</evidence>
<feature type="transmembrane region" description="Helical" evidence="1">
    <location>
        <begin position="7"/>
        <end position="25"/>
    </location>
</feature>
<keyword evidence="1" id="KW-0812">Transmembrane</keyword>
<keyword evidence="1" id="KW-0472">Membrane</keyword>
<accession>A0A9Q8CK87</accession>
<comment type="caution">
    <text evidence="2">The sequence shown here is derived from an EMBL/GenBank/DDBJ whole genome shotgun (WGS) entry which is preliminary data.</text>
</comment>
<reference evidence="2 3" key="1">
    <citation type="submission" date="2019-01" db="EMBL/GenBank/DDBJ databases">
        <title>Draft genome sequences of the type strains of six Macrococcus species.</title>
        <authorList>
            <person name="Mazhar S."/>
            <person name="Altermann E."/>
            <person name="Hill C."/>
            <person name="Mcauliffe O."/>
        </authorList>
    </citation>
    <scope>NUCLEOTIDE SEQUENCE [LARGE SCALE GENOMIC DNA]</scope>
    <source>
        <strain evidence="2 3">ATCC 51828</strain>
    </source>
</reference>
<proteinExistence type="predicted"/>
<dbReference type="AlphaFoldDB" id="A0A9Q8CK87"/>
<evidence type="ECO:0000256" key="1">
    <source>
        <dbReference type="SAM" id="Phobius"/>
    </source>
</evidence>
<organism evidence="2 3">
    <name type="scientific">Macrococcus carouselicus</name>
    <dbReference type="NCBI Taxonomy" id="69969"/>
    <lineage>
        <taxon>Bacteria</taxon>
        <taxon>Bacillati</taxon>
        <taxon>Bacillota</taxon>
        <taxon>Bacilli</taxon>
        <taxon>Bacillales</taxon>
        <taxon>Staphylococcaceae</taxon>
        <taxon>Macrococcus</taxon>
    </lineage>
</organism>
<keyword evidence="3" id="KW-1185">Reference proteome</keyword>
<sequence>MSRNIRYIIIGLLVIGLLGLLYMNINTGRKVEKLEKDIKHTVVPKKQELVRKMNQEEVKELKQVTEEKMNDFLIGDYRGDKSGDGSAYDVMRGLFTLTSHKIILNDDSSEKEIIEYYDPFEYKLKDVAGRYTRDGKEVIANVEVTYKGKEVNPFYSMVKFKYDDNNRMTGGMLYGESK</sequence>
<name>A0A9Q8CK87_9STAP</name>
<evidence type="ECO:0000313" key="2">
    <source>
        <dbReference type="EMBL" id="TDL95517.1"/>
    </source>
</evidence>